<evidence type="ECO:0000256" key="4">
    <source>
        <dbReference type="ARBA" id="ARBA00022723"/>
    </source>
</evidence>
<dbReference type="InterPro" id="IPR016454">
    <property type="entry name" value="Cysteine_dSase"/>
</dbReference>
<dbReference type="Gene3D" id="3.40.640.10">
    <property type="entry name" value="Type I PLP-dependent aspartate aminotransferase-like (Major domain)"/>
    <property type="match status" value="1"/>
</dbReference>
<dbReference type="GO" id="GO:0008483">
    <property type="term" value="F:transaminase activity"/>
    <property type="evidence" value="ECO:0007669"/>
    <property type="project" value="UniProtKB-KW"/>
</dbReference>
<proteinExistence type="inferred from homology"/>
<keyword evidence="6" id="KW-0408">Iron</keyword>
<evidence type="ECO:0000256" key="3">
    <source>
        <dbReference type="ARBA" id="ARBA00022679"/>
    </source>
</evidence>
<evidence type="ECO:0000256" key="1">
    <source>
        <dbReference type="ARBA" id="ARBA00001933"/>
    </source>
</evidence>
<evidence type="ECO:0000313" key="12">
    <source>
        <dbReference type="Proteomes" id="UP001430172"/>
    </source>
</evidence>
<dbReference type="SUPFAM" id="SSF53383">
    <property type="entry name" value="PLP-dependent transferases"/>
    <property type="match status" value="1"/>
</dbReference>
<comment type="catalytic activity">
    <reaction evidence="8">
        <text>(sulfur carrier)-H + L-cysteine = (sulfur carrier)-SH + L-alanine</text>
        <dbReference type="Rhea" id="RHEA:43892"/>
        <dbReference type="Rhea" id="RHEA-COMP:14737"/>
        <dbReference type="Rhea" id="RHEA-COMP:14739"/>
        <dbReference type="ChEBI" id="CHEBI:29917"/>
        <dbReference type="ChEBI" id="CHEBI:35235"/>
        <dbReference type="ChEBI" id="CHEBI:57972"/>
        <dbReference type="ChEBI" id="CHEBI:64428"/>
        <dbReference type="EC" id="2.8.1.7"/>
    </reaction>
</comment>
<dbReference type="Pfam" id="PF00266">
    <property type="entry name" value="Aminotran_5"/>
    <property type="match status" value="1"/>
</dbReference>
<dbReference type="PANTHER" id="PTHR11601:SF34">
    <property type="entry name" value="CYSTEINE DESULFURASE"/>
    <property type="match status" value="1"/>
</dbReference>
<dbReference type="InterPro" id="IPR015422">
    <property type="entry name" value="PyrdxlP-dep_Trfase_small"/>
</dbReference>
<keyword evidence="7" id="KW-0411">Iron-sulfur</keyword>
<evidence type="ECO:0000256" key="7">
    <source>
        <dbReference type="ARBA" id="ARBA00023014"/>
    </source>
</evidence>
<accession>A0ABS2CRI1</accession>
<keyword evidence="12" id="KW-1185">Reference proteome</keyword>
<dbReference type="InterPro" id="IPR015424">
    <property type="entry name" value="PyrdxlP-dep_Trfase"/>
</dbReference>
<dbReference type="InterPro" id="IPR015421">
    <property type="entry name" value="PyrdxlP-dep_Trfase_major"/>
</dbReference>
<name>A0ABS2CRI1_9MICO</name>
<keyword evidence="11" id="KW-0032">Aminotransferase</keyword>
<feature type="region of interest" description="Disordered" evidence="9">
    <location>
        <begin position="1"/>
        <end position="31"/>
    </location>
</feature>
<comment type="similarity">
    <text evidence="2">Belongs to the class-V pyridoxal-phosphate-dependent aminotransferase family. NifS/IscS subfamily.</text>
</comment>
<evidence type="ECO:0000256" key="8">
    <source>
        <dbReference type="ARBA" id="ARBA00050776"/>
    </source>
</evidence>
<dbReference type="EMBL" id="JAFDVD010000026">
    <property type="protein sequence ID" value="MBM6402428.1"/>
    <property type="molecule type" value="Genomic_DNA"/>
</dbReference>
<dbReference type="PANTHER" id="PTHR11601">
    <property type="entry name" value="CYSTEINE DESULFURYLASE FAMILY MEMBER"/>
    <property type="match status" value="1"/>
</dbReference>
<evidence type="ECO:0000313" key="11">
    <source>
        <dbReference type="EMBL" id="MBM6402428.1"/>
    </source>
</evidence>
<keyword evidence="4" id="KW-0479">Metal-binding</keyword>
<keyword evidence="3" id="KW-0808">Transferase</keyword>
<keyword evidence="5" id="KW-0663">Pyridoxal phosphate</keyword>
<comment type="cofactor">
    <cofactor evidence="1">
        <name>pyridoxal 5'-phosphate</name>
        <dbReference type="ChEBI" id="CHEBI:597326"/>
    </cofactor>
</comment>
<dbReference type="PIRSF" id="PIRSF005572">
    <property type="entry name" value="NifS"/>
    <property type="match status" value="1"/>
</dbReference>
<organism evidence="11 12">
    <name type="scientific">Phycicoccus sonneratiae</name>
    <dbReference type="NCBI Taxonomy" id="2807628"/>
    <lineage>
        <taxon>Bacteria</taxon>
        <taxon>Bacillati</taxon>
        <taxon>Actinomycetota</taxon>
        <taxon>Actinomycetes</taxon>
        <taxon>Micrococcales</taxon>
        <taxon>Intrasporangiaceae</taxon>
        <taxon>Phycicoccus</taxon>
    </lineage>
</organism>
<protein>
    <submittedName>
        <fullName evidence="11">Aminotransferase class V-fold PLP-dependent enzyme</fullName>
    </submittedName>
</protein>
<dbReference type="InterPro" id="IPR000192">
    <property type="entry name" value="Aminotrans_V_dom"/>
</dbReference>
<sequence>MQGGYRAAVAHTTVEPSPTPPPEGVLDASRGPLHPLAARTLEAAVGAVWGDPAARHAPGRAARAHLDTARAVLAGALGVAPAELSLHPSAEDALDVGLRGLLHARRRVGERVVLSAVERSVLLLGARDAEPVPVDASGRVDEDAFAAALGEPGVAAAVLQSANGEVGTRQPLATLDAAARAAGVPLLLDATASLGRDPLPAAGSVVVADAASFGGPPLGLLAVRAGTRWSLPGPRREAEQGRALAAPWVPLALAAAEAWRQGEAAASTDAEEARALVQHVRAAAATVPDVEVVGDPDDRLPHVVTLSALLADGEALVDELARHGLAVTSGSACTASVLRPSHVLAAMGVLTHGNLRVVLPLAAVSPGRADDVERFCALLPDVVRTVRRRMGTEDL</sequence>
<evidence type="ECO:0000256" key="5">
    <source>
        <dbReference type="ARBA" id="ARBA00022898"/>
    </source>
</evidence>
<evidence type="ECO:0000259" key="10">
    <source>
        <dbReference type="Pfam" id="PF00266"/>
    </source>
</evidence>
<dbReference type="Proteomes" id="UP001430172">
    <property type="component" value="Unassembled WGS sequence"/>
</dbReference>
<gene>
    <name evidence="11" type="ORF">JQN70_18695</name>
</gene>
<reference evidence="11" key="1">
    <citation type="submission" date="2021-02" db="EMBL/GenBank/DDBJ databases">
        <title>Phycicoccus sp. MQZ13P-5T, whole genome shotgun sequence.</title>
        <authorList>
            <person name="Tuo L."/>
        </authorList>
    </citation>
    <scope>NUCLEOTIDE SEQUENCE</scope>
    <source>
        <strain evidence="11">MQZ13P-5</strain>
    </source>
</reference>
<evidence type="ECO:0000256" key="6">
    <source>
        <dbReference type="ARBA" id="ARBA00023004"/>
    </source>
</evidence>
<evidence type="ECO:0000256" key="9">
    <source>
        <dbReference type="SAM" id="MobiDB-lite"/>
    </source>
</evidence>
<comment type="caution">
    <text evidence="11">The sequence shown here is derived from an EMBL/GenBank/DDBJ whole genome shotgun (WGS) entry which is preliminary data.</text>
</comment>
<feature type="domain" description="Aminotransferase class V" evidence="10">
    <location>
        <begin position="253"/>
        <end position="347"/>
    </location>
</feature>
<dbReference type="Gene3D" id="3.90.1150.10">
    <property type="entry name" value="Aspartate Aminotransferase, domain 1"/>
    <property type="match status" value="1"/>
</dbReference>
<evidence type="ECO:0000256" key="2">
    <source>
        <dbReference type="ARBA" id="ARBA00006490"/>
    </source>
</evidence>